<sequence>MSETWMGLIIGGSALSIAMLMVIDHYRRERRRARLLRHLDHHEWWHQPRGRMLVRRPHQ</sequence>
<organism evidence="2 3">
    <name type="scientific">Paraburkholderia atlantica</name>
    <dbReference type="NCBI Taxonomy" id="2654982"/>
    <lineage>
        <taxon>Bacteria</taxon>
        <taxon>Pseudomonadati</taxon>
        <taxon>Pseudomonadota</taxon>
        <taxon>Betaproteobacteria</taxon>
        <taxon>Burkholderiales</taxon>
        <taxon>Burkholderiaceae</taxon>
        <taxon>Paraburkholderia</taxon>
    </lineage>
</organism>
<reference evidence="2 3" key="2">
    <citation type="journal article" date="2012" name="J. Bacteriol.">
        <title>Genome Sequences of Burkholderia sp. Strains CCGE1002 and H160, Isolated from Legume Nodules in Mexico and Brazil.</title>
        <authorList>
            <person name="Ormeno-Orrillo E."/>
            <person name="Rogel M.A."/>
            <person name="Chueire L.M."/>
            <person name="Tiedje J.M."/>
            <person name="Martinez-Romero E."/>
            <person name="Hungria M."/>
        </authorList>
    </citation>
    <scope>NUCLEOTIDE SEQUENCE [LARGE SCALE GENOMIC DNA]</scope>
    <source>
        <strain evidence="2 3">CCGE1002</strain>
    </source>
</reference>
<dbReference type="EMBL" id="CP002015">
    <property type="protein sequence ID" value="ADG19937.1"/>
    <property type="molecule type" value="Genomic_DNA"/>
</dbReference>
<keyword evidence="1" id="KW-0472">Membrane</keyword>
<gene>
    <name evidence="2" type="ordered locus">BC1002_6071</name>
</gene>
<dbReference type="AlphaFoldDB" id="D5WL41"/>
<dbReference type="KEGG" id="bge:BC1002_6071"/>
<reference evidence="3" key="1">
    <citation type="submission" date="2010-04" db="EMBL/GenBank/DDBJ databases">
        <title>Complete sequence of chromosome 3 of Burkholderia sp. CCGE1002.</title>
        <authorList>
            <consortium name="US DOE Joint Genome Institute"/>
            <person name="Lucas S."/>
            <person name="Copeland A."/>
            <person name="Lapidus A."/>
            <person name="Cheng J.-F."/>
            <person name="Bruce D."/>
            <person name="Goodwin L."/>
            <person name="Pitluck S."/>
            <person name="Chertkov O."/>
            <person name="Detter J.C."/>
            <person name="Han C."/>
            <person name="Tapia R."/>
            <person name="Land M."/>
            <person name="Hauser L."/>
            <person name="Kyrpides N."/>
            <person name="Ovchinnikova G."/>
            <person name="Martinez-Romero E."/>
            <person name="Hernandez M.A.R."/>
            <person name="Tiedje J.M."/>
            <person name="Woyke T."/>
        </authorList>
    </citation>
    <scope>NUCLEOTIDE SEQUENCE [LARGE SCALE GENOMIC DNA]</scope>
    <source>
        <strain evidence="3">CCGE1002</strain>
    </source>
</reference>
<feature type="transmembrane region" description="Helical" evidence="1">
    <location>
        <begin position="6"/>
        <end position="26"/>
    </location>
</feature>
<keyword evidence="1" id="KW-0812">Transmembrane</keyword>
<proteinExistence type="predicted"/>
<keyword evidence="1" id="KW-1133">Transmembrane helix</keyword>
<evidence type="ECO:0000313" key="3">
    <source>
        <dbReference type="Proteomes" id="UP000002190"/>
    </source>
</evidence>
<name>D5WL41_PARAM</name>
<protein>
    <submittedName>
        <fullName evidence="2">Uncharacterized protein</fullName>
    </submittedName>
</protein>
<evidence type="ECO:0000256" key="1">
    <source>
        <dbReference type="SAM" id="Phobius"/>
    </source>
</evidence>
<dbReference type="eggNOG" id="ENOG503130Y">
    <property type="taxonomic scope" value="Bacteria"/>
</dbReference>
<dbReference type="Proteomes" id="UP000002190">
    <property type="component" value="Chromosome 3"/>
</dbReference>
<dbReference type="STRING" id="640511.BC1002_6071"/>
<evidence type="ECO:0000313" key="2">
    <source>
        <dbReference type="EMBL" id="ADG19937.1"/>
    </source>
</evidence>
<accession>D5WL41</accession>
<dbReference type="HOGENOM" id="CLU_189738_0_0_4"/>